<keyword evidence="2" id="KW-0677">Repeat</keyword>
<keyword evidence="1" id="KW-0433">Leucine-rich repeat</keyword>
<dbReference type="SUPFAM" id="SSF52058">
    <property type="entry name" value="L domain-like"/>
    <property type="match status" value="1"/>
</dbReference>
<dbReference type="AlphaFoldDB" id="A0A267HB64"/>
<dbReference type="SMART" id="SM00365">
    <property type="entry name" value="LRR_SD22"/>
    <property type="match status" value="2"/>
</dbReference>
<dbReference type="Proteomes" id="UP000215902">
    <property type="component" value="Unassembled WGS sequence"/>
</dbReference>
<organism evidence="3 4">
    <name type="scientific">Macrostomum lignano</name>
    <dbReference type="NCBI Taxonomy" id="282301"/>
    <lineage>
        <taxon>Eukaryota</taxon>
        <taxon>Metazoa</taxon>
        <taxon>Spiralia</taxon>
        <taxon>Lophotrochozoa</taxon>
        <taxon>Platyhelminthes</taxon>
        <taxon>Rhabditophora</taxon>
        <taxon>Macrostomorpha</taxon>
        <taxon>Macrostomida</taxon>
        <taxon>Macrostomidae</taxon>
        <taxon>Macrostomum</taxon>
    </lineage>
</organism>
<gene>
    <name evidence="3" type="ORF">BOX15_Mlig016705g2</name>
</gene>
<proteinExistence type="predicted"/>
<evidence type="ECO:0000313" key="4">
    <source>
        <dbReference type="Proteomes" id="UP000215902"/>
    </source>
</evidence>
<keyword evidence="4" id="KW-1185">Reference proteome</keyword>
<dbReference type="PRINTS" id="PR00019">
    <property type="entry name" value="LEURICHRPT"/>
</dbReference>
<dbReference type="PANTHER" id="PTHR46652">
    <property type="entry name" value="LEUCINE-RICH REPEAT AND IQ DOMAIN-CONTAINING PROTEIN 1-RELATED"/>
    <property type="match status" value="1"/>
</dbReference>
<evidence type="ECO:0000256" key="2">
    <source>
        <dbReference type="ARBA" id="ARBA00022737"/>
    </source>
</evidence>
<dbReference type="Pfam" id="PF12799">
    <property type="entry name" value="LRR_4"/>
    <property type="match status" value="1"/>
</dbReference>
<name>A0A267HB64_9PLAT</name>
<evidence type="ECO:0000256" key="1">
    <source>
        <dbReference type="ARBA" id="ARBA00022614"/>
    </source>
</evidence>
<dbReference type="STRING" id="282301.A0A267HB64"/>
<protein>
    <recommendedName>
        <fullName evidence="5">Leucine-rich repeat-containing protein 61</fullName>
    </recommendedName>
</protein>
<dbReference type="PANTHER" id="PTHR46652:SF7">
    <property type="entry name" value="LEUCINE-RICH REPEAT AND IQ DOMAIN-CONTAINING PROTEIN 1"/>
    <property type="match status" value="1"/>
</dbReference>
<dbReference type="Gene3D" id="3.80.10.10">
    <property type="entry name" value="Ribonuclease Inhibitor"/>
    <property type="match status" value="1"/>
</dbReference>
<accession>A0A267HB64</accession>
<sequence length="255" mass="27260">MASDQDLAVSKAALKRLTGEFELDSVFRLDLAKRGLESLGCLPDCTSLEFLNLSSNRLADAAMLGGLKRLRYLDLSGNRLASLAGLEGCEALLHLDLAGNLIACTEDLHSLTDLANLESLQLQDRSRDLTNPICLSAGYADKILDLLPQLSCLDGIRVRGSGDSYYQLCRQIDQALSGGSNSPSAAAGASSSDGASSSGLGEAFWSLDASVTAALAETAAAETEFAEAVARLRDRELQTMLCLEEWDRELKKRKV</sequence>
<comment type="caution">
    <text evidence="3">The sequence shown here is derived from an EMBL/GenBank/DDBJ whole genome shotgun (WGS) entry which is preliminary data.</text>
</comment>
<reference evidence="3 4" key="1">
    <citation type="submission" date="2017-06" db="EMBL/GenBank/DDBJ databases">
        <title>A platform for efficient transgenesis in Macrostomum lignano, a flatworm model organism for stem cell research.</title>
        <authorList>
            <person name="Berezikov E."/>
        </authorList>
    </citation>
    <scope>NUCLEOTIDE SEQUENCE [LARGE SCALE GENOMIC DNA]</scope>
    <source>
        <strain evidence="3">DV1</strain>
        <tissue evidence="3">Whole organism</tissue>
    </source>
</reference>
<dbReference type="EMBL" id="NIVC01000001">
    <property type="protein sequence ID" value="PAA94759.1"/>
    <property type="molecule type" value="Genomic_DNA"/>
</dbReference>
<dbReference type="InterPro" id="IPR001611">
    <property type="entry name" value="Leu-rich_rpt"/>
</dbReference>
<evidence type="ECO:0008006" key="5">
    <source>
        <dbReference type="Google" id="ProtNLM"/>
    </source>
</evidence>
<dbReference type="InterPro" id="IPR025875">
    <property type="entry name" value="Leu-rich_rpt_4"/>
</dbReference>
<dbReference type="OrthoDB" id="433501at2759"/>
<dbReference type="InterPro" id="IPR050836">
    <property type="entry name" value="SDS22/Internalin_LRR"/>
</dbReference>
<dbReference type="InterPro" id="IPR032675">
    <property type="entry name" value="LRR_dom_sf"/>
</dbReference>
<dbReference type="PROSITE" id="PS51450">
    <property type="entry name" value="LRR"/>
    <property type="match status" value="3"/>
</dbReference>
<evidence type="ECO:0000313" key="3">
    <source>
        <dbReference type="EMBL" id="PAA94759.1"/>
    </source>
</evidence>